<reference evidence="2 3" key="1">
    <citation type="submission" date="2019-03" db="EMBL/GenBank/DDBJ databases">
        <title>Arenimonas daejeonensis sp. nov., isolated from compost.</title>
        <authorList>
            <person name="Jeon C.O."/>
        </authorList>
    </citation>
    <scope>NUCLEOTIDE SEQUENCE [LARGE SCALE GENOMIC DNA]</scope>
    <source>
        <strain evidence="2 3">R29</strain>
    </source>
</reference>
<evidence type="ECO:0000313" key="3">
    <source>
        <dbReference type="Proteomes" id="UP000305760"/>
    </source>
</evidence>
<dbReference type="RefSeq" id="WP_139450153.1">
    <property type="nucleotide sequence ID" value="NZ_SMDR01000005.1"/>
</dbReference>
<protein>
    <recommendedName>
        <fullName evidence="4">ABC transporter permease</fullName>
    </recommendedName>
</protein>
<keyword evidence="3" id="KW-1185">Reference proteome</keyword>
<feature type="transmembrane region" description="Helical" evidence="1">
    <location>
        <begin position="80"/>
        <end position="100"/>
    </location>
</feature>
<evidence type="ECO:0000313" key="2">
    <source>
        <dbReference type="EMBL" id="TNJ32641.1"/>
    </source>
</evidence>
<keyword evidence="1" id="KW-0812">Transmembrane</keyword>
<sequence length="136" mass="14290">MDTFSARPEKIIGNVALASLLAGLPLGLLISAVAAIRYQAQYAGIEIVKNIALGAVVAPVFIFVFGLVIIAPLLTLLRHLGYGGPFFVYAISIGLAVPFLSNGVLSGLAAISMALAASYVFCRFAYSDQLEQLTDL</sequence>
<keyword evidence="1" id="KW-1133">Transmembrane helix</keyword>
<feature type="transmembrane region" description="Helical" evidence="1">
    <location>
        <begin position="50"/>
        <end position="74"/>
    </location>
</feature>
<evidence type="ECO:0000256" key="1">
    <source>
        <dbReference type="SAM" id="Phobius"/>
    </source>
</evidence>
<comment type="caution">
    <text evidence="2">The sequence shown here is derived from an EMBL/GenBank/DDBJ whole genome shotgun (WGS) entry which is preliminary data.</text>
</comment>
<name>A0A5C4RPI3_9GAMM</name>
<accession>A0A5C4RPI3</accession>
<dbReference type="EMBL" id="SMDR01000005">
    <property type="protein sequence ID" value="TNJ32641.1"/>
    <property type="molecule type" value="Genomic_DNA"/>
</dbReference>
<dbReference type="OrthoDB" id="7065955at2"/>
<organism evidence="2 3">
    <name type="scientific">Arenimonas terrae</name>
    <dbReference type="NCBI Taxonomy" id="2546226"/>
    <lineage>
        <taxon>Bacteria</taxon>
        <taxon>Pseudomonadati</taxon>
        <taxon>Pseudomonadota</taxon>
        <taxon>Gammaproteobacteria</taxon>
        <taxon>Lysobacterales</taxon>
        <taxon>Lysobacteraceae</taxon>
        <taxon>Arenimonas</taxon>
    </lineage>
</organism>
<dbReference type="AlphaFoldDB" id="A0A5C4RPI3"/>
<proteinExistence type="predicted"/>
<dbReference type="Proteomes" id="UP000305760">
    <property type="component" value="Unassembled WGS sequence"/>
</dbReference>
<evidence type="ECO:0008006" key="4">
    <source>
        <dbReference type="Google" id="ProtNLM"/>
    </source>
</evidence>
<keyword evidence="1" id="KW-0472">Membrane</keyword>
<feature type="transmembrane region" description="Helical" evidence="1">
    <location>
        <begin position="12"/>
        <end position="38"/>
    </location>
</feature>
<gene>
    <name evidence="2" type="ORF">E1B00_14675</name>
</gene>